<feature type="compositionally biased region" description="Low complexity" evidence="1">
    <location>
        <begin position="408"/>
        <end position="421"/>
    </location>
</feature>
<evidence type="ECO:0000313" key="2">
    <source>
        <dbReference type="EMBL" id="KAK5700091.1"/>
    </source>
</evidence>
<evidence type="ECO:0000313" key="3">
    <source>
        <dbReference type="Proteomes" id="UP001310594"/>
    </source>
</evidence>
<organism evidence="2 3">
    <name type="scientific">Elasticomyces elasticus</name>
    <dbReference type="NCBI Taxonomy" id="574655"/>
    <lineage>
        <taxon>Eukaryota</taxon>
        <taxon>Fungi</taxon>
        <taxon>Dikarya</taxon>
        <taxon>Ascomycota</taxon>
        <taxon>Pezizomycotina</taxon>
        <taxon>Dothideomycetes</taxon>
        <taxon>Dothideomycetidae</taxon>
        <taxon>Mycosphaerellales</taxon>
        <taxon>Teratosphaeriaceae</taxon>
        <taxon>Elasticomyces</taxon>
    </lineage>
</organism>
<accession>A0AAN7W6C2</accession>
<dbReference type="Proteomes" id="UP001310594">
    <property type="component" value="Unassembled WGS sequence"/>
</dbReference>
<evidence type="ECO:0000256" key="1">
    <source>
        <dbReference type="SAM" id="MobiDB-lite"/>
    </source>
</evidence>
<dbReference type="AlphaFoldDB" id="A0AAN7W6C2"/>
<feature type="region of interest" description="Disordered" evidence="1">
    <location>
        <begin position="408"/>
        <end position="450"/>
    </location>
</feature>
<name>A0AAN7W6C2_9PEZI</name>
<protein>
    <submittedName>
        <fullName evidence="2">Uncharacterized protein</fullName>
    </submittedName>
</protein>
<proteinExistence type="predicted"/>
<reference evidence="2" key="1">
    <citation type="submission" date="2023-08" db="EMBL/GenBank/DDBJ databases">
        <title>Black Yeasts Isolated from many extreme environments.</title>
        <authorList>
            <person name="Coleine C."/>
            <person name="Stajich J.E."/>
            <person name="Selbmann L."/>
        </authorList>
    </citation>
    <scope>NUCLEOTIDE SEQUENCE</scope>
    <source>
        <strain evidence="2">CCFEE 5810</strain>
    </source>
</reference>
<sequence>MAHKHTLEVSVGRSDEEPATKRTKPDESFNPSYSSMWDEISKVYCTKRSLEEFDRRTAHESGDKVLTSARRKFGPLLRSDICALRDLASKGGPDLSILRGYSWLPTVPETKSVTNSAARSAGNMSSAYDANFERFMIEKVHVLPPNWQDPHGDEDDEPREPQNLGLIRDVLIQSRDSLARSQWPEKNFREFKRAAGMNPDEEMVVKFEFPFVSGLKDSQYVVTENIRFDNLDELHKDIVALEPDKAYGADRNDINSNVREELARYIVPASISALAAPNSFLELMSSMGHPGVAQRQAMHNGAVGARAMFYLQNYGKAIPEYDDNAYTLSSTYHPIGGILQMFATHPVAPPRHGDEPHYHMTLVDAFMMKGNPTKFREGAAAWRNGQQWAQQQRAAFIQRANNIDNRRSAALQQASAGASNGKGEEDTATGVRPSTETVGGKGTALEKSAG</sequence>
<feature type="compositionally biased region" description="Basic and acidic residues" evidence="1">
    <location>
        <begin position="13"/>
        <end position="27"/>
    </location>
</feature>
<gene>
    <name evidence="2" type="ORF">LTR97_006226</name>
</gene>
<dbReference type="EMBL" id="JAVRQU010000008">
    <property type="protein sequence ID" value="KAK5700091.1"/>
    <property type="molecule type" value="Genomic_DNA"/>
</dbReference>
<comment type="caution">
    <text evidence="2">The sequence shown here is derived from an EMBL/GenBank/DDBJ whole genome shotgun (WGS) entry which is preliminary data.</text>
</comment>
<feature type="region of interest" description="Disordered" evidence="1">
    <location>
        <begin position="1"/>
        <end position="34"/>
    </location>
</feature>